<reference evidence="3" key="2">
    <citation type="journal article" date="2010" name="Genome Res.">
        <title>Population genomic sequencing of Coccidioides fungi reveals recent hybridization and transposon control.</title>
        <authorList>
            <person name="Neafsey D.E."/>
            <person name="Barker B.M."/>
            <person name="Sharpton T.J."/>
            <person name="Stajich J.E."/>
            <person name="Park D.J."/>
            <person name="Whiston E."/>
            <person name="Hung C.-Y."/>
            <person name="McMahan C."/>
            <person name="White J."/>
            <person name="Sykes S."/>
            <person name="Heiman D."/>
            <person name="Young S."/>
            <person name="Zeng Q."/>
            <person name="Abouelleil A."/>
            <person name="Aftuck L."/>
            <person name="Bessette D."/>
            <person name="Brown A."/>
            <person name="FitzGerald M."/>
            <person name="Lui A."/>
            <person name="Macdonald J.P."/>
            <person name="Priest M."/>
            <person name="Orbach M.J."/>
            <person name="Galgiani J.N."/>
            <person name="Kirkland T.N."/>
            <person name="Cole G.T."/>
            <person name="Birren B.W."/>
            <person name="Henn M.R."/>
            <person name="Taylor J.W."/>
            <person name="Rounsley S.D."/>
        </authorList>
    </citation>
    <scope>GENOME REANNOTATION</scope>
    <source>
        <strain evidence="3">RS</strain>
    </source>
</reference>
<keyword evidence="3" id="KW-1185">Reference proteome</keyword>
<dbReference type="EMBL" id="GG704915">
    <property type="protein sequence ID" value="KJF61336.1"/>
    <property type="molecule type" value="Genomic_DNA"/>
</dbReference>
<organism evidence="2 3">
    <name type="scientific">Coccidioides immitis (strain RS)</name>
    <name type="common">Valley fever fungus</name>
    <dbReference type="NCBI Taxonomy" id="246410"/>
    <lineage>
        <taxon>Eukaryota</taxon>
        <taxon>Fungi</taxon>
        <taxon>Dikarya</taxon>
        <taxon>Ascomycota</taxon>
        <taxon>Pezizomycotina</taxon>
        <taxon>Eurotiomycetes</taxon>
        <taxon>Eurotiomycetidae</taxon>
        <taxon>Onygenales</taxon>
        <taxon>Onygenaceae</taxon>
        <taxon>Coccidioides</taxon>
    </lineage>
</organism>
<evidence type="ECO:0000313" key="2">
    <source>
        <dbReference type="EMBL" id="KJF61336.1"/>
    </source>
</evidence>
<dbReference type="InParanoid" id="A0A0D8JWM1"/>
<evidence type="ECO:0000256" key="1">
    <source>
        <dbReference type="SAM" id="MobiDB-lite"/>
    </source>
</evidence>
<feature type="region of interest" description="Disordered" evidence="1">
    <location>
        <begin position="1"/>
        <end position="46"/>
    </location>
</feature>
<dbReference type="VEuPathDB" id="FungiDB:CIMG_13587"/>
<reference evidence="3" key="1">
    <citation type="journal article" date="2009" name="Genome Res.">
        <title>Comparative genomic analyses of the human fungal pathogens Coccidioides and their relatives.</title>
        <authorList>
            <person name="Sharpton T.J."/>
            <person name="Stajich J.E."/>
            <person name="Rounsley S.D."/>
            <person name="Gardner M.J."/>
            <person name="Wortman J.R."/>
            <person name="Jordar V.S."/>
            <person name="Maiti R."/>
            <person name="Kodira C.D."/>
            <person name="Neafsey D.E."/>
            <person name="Zeng Q."/>
            <person name="Hung C.-Y."/>
            <person name="McMahan C."/>
            <person name="Muszewska A."/>
            <person name="Grynberg M."/>
            <person name="Mandel M.A."/>
            <person name="Kellner E.M."/>
            <person name="Barker B.M."/>
            <person name="Galgiani J.N."/>
            <person name="Orbach M.J."/>
            <person name="Kirkland T.N."/>
            <person name="Cole G.T."/>
            <person name="Henn M.R."/>
            <person name="Birren B.W."/>
            <person name="Taylor J.W."/>
        </authorList>
    </citation>
    <scope>NUCLEOTIDE SEQUENCE [LARGE SCALE GENOMIC DNA]</scope>
    <source>
        <strain evidence="3">RS</strain>
    </source>
</reference>
<dbReference type="Proteomes" id="UP000001261">
    <property type="component" value="Unassembled WGS sequence"/>
</dbReference>
<feature type="compositionally biased region" description="Basic and acidic residues" evidence="1">
    <location>
        <begin position="28"/>
        <end position="39"/>
    </location>
</feature>
<sequence>MVKNGREERGSWRNVCRRESTTTTQGREGGRGNEREGIKQGKPPWKPQRLAIVQGHWTGWVDGAFTWQVAIQSGAVCSSQQTSIVNPRQRHDSTTAVRAFPTETNTTNLPRTQQFRGVFLTIME</sequence>
<gene>
    <name evidence="2" type="ORF">CIMG_13587</name>
</gene>
<name>A0A0D8JWM1_COCIM</name>
<dbReference type="KEGG" id="cim:CIMG_13587"/>
<accession>A0A0D8JWM1</accession>
<dbReference type="RefSeq" id="XP_004444869.1">
    <property type="nucleotide sequence ID" value="XM_004444812.1"/>
</dbReference>
<dbReference type="AlphaFoldDB" id="A0A0D8JWM1"/>
<protein>
    <submittedName>
        <fullName evidence="2">Uncharacterized protein</fullName>
    </submittedName>
</protein>
<dbReference type="GeneID" id="24165214"/>
<proteinExistence type="predicted"/>
<evidence type="ECO:0000313" key="3">
    <source>
        <dbReference type="Proteomes" id="UP000001261"/>
    </source>
</evidence>
<feature type="compositionally biased region" description="Basic and acidic residues" evidence="1">
    <location>
        <begin position="1"/>
        <end position="20"/>
    </location>
</feature>